<keyword evidence="2" id="KW-0479">Metal-binding</keyword>
<feature type="compositionally biased region" description="Low complexity" evidence="8">
    <location>
        <begin position="256"/>
        <end position="271"/>
    </location>
</feature>
<keyword evidence="3" id="KW-0677">Repeat</keyword>
<reference evidence="10 11" key="1">
    <citation type="submission" date="2024-04" db="EMBL/GenBank/DDBJ databases">
        <title>Symmetric and asymmetric DNA N6-adenine methylation regulates different biological responses in Mucorales.</title>
        <authorList>
            <consortium name="Lawrence Berkeley National Laboratory"/>
            <person name="Lax C."/>
            <person name="Mondo S.J."/>
            <person name="Osorio-Concepcion M."/>
            <person name="Muszewska A."/>
            <person name="Corrochano-Luque M."/>
            <person name="Gutierrez G."/>
            <person name="Riley R."/>
            <person name="Lipzen A."/>
            <person name="Guo J."/>
            <person name="Hundley H."/>
            <person name="Amirebrahimi M."/>
            <person name="Ng V."/>
            <person name="Lorenzo-Gutierrez D."/>
            <person name="Binder U."/>
            <person name="Yang J."/>
            <person name="Song Y."/>
            <person name="Canovas D."/>
            <person name="Navarro E."/>
            <person name="Freitag M."/>
            <person name="Gabaldon T."/>
            <person name="Grigoriev I.V."/>
            <person name="Corrochano L.M."/>
            <person name="Nicolas F.E."/>
            <person name="Garre V."/>
        </authorList>
    </citation>
    <scope>NUCLEOTIDE SEQUENCE [LARGE SCALE GENOMIC DNA]</scope>
    <source>
        <strain evidence="10 11">L51</strain>
    </source>
</reference>
<sequence>MPKTIYRFRVNVPELTTGFRVHLYAYQNKYPSFSELTDKIKAVINETSLENYSLTLKNDQGHYSKLHNNSTFQNALKLLSNQSRLEVTLHRNEPGQSRYICRSNAFNALDRQPEQVPIIKPTVLRWDPSCDSFNGANADRKDSGVSIEESGGTRKKRVQSADPILFRRTLPDLSFPPQTRRLSSSFHPLDPQKPLTAPSSPDYSRTITLPAISSLTSAVDPTYSHLAPILPPPAIYNFHQHQHHHQHQHQQNKQISQSSRSTSTSTSMSTSPPLSVALVPTTPPPISSQQLTLPRHNLRYASPGQFVCEHPMGVSGRVCGQTFRRSYDLSRHQTIHLKNRPLCRCHYCGKKFTRMDALRRHERVQGHTKISSSSPVSSSSLSMSV</sequence>
<feature type="domain" description="C2H2-type" evidence="9">
    <location>
        <begin position="306"/>
        <end position="341"/>
    </location>
</feature>
<dbReference type="Pfam" id="PF00096">
    <property type="entry name" value="zf-C2H2"/>
    <property type="match status" value="2"/>
</dbReference>
<feature type="domain" description="C2H2-type" evidence="9">
    <location>
        <begin position="343"/>
        <end position="372"/>
    </location>
</feature>
<dbReference type="PROSITE" id="PS00028">
    <property type="entry name" value="ZINC_FINGER_C2H2_1"/>
    <property type="match status" value="1"/>
</dbReference>
<dbReference type="InterPro" id="IPR013087">
    <property type="entry name" value="Znf_C2H2_type"/>
</dbReference>
<feature type="compositionally biased region" description="Basic residues" evidence="8">
    <location>
        <begin position="240"/>
        <end position="250"/>
    </location>
</feature>
<proteinExistence type="predicted"/>
<evidence type="ECO:0000256" key="4">
    <source>
        <dbReference type="ARBA" id="ARBA00022771"/>
    </source>
</evidence>
<evidence type="ECO:0000313" key="10">
    <source>
        <dbReference type="EMBL" id="KAL0096605.1"/>
    </source>
</evidence>
<gene>
    <name evidence="10" type="ORF">J3Q64DRAFT_1844089</name>
</gene>
<evidence type="ECO:0000256" key="2">
    <source>
        <dbReference type="ARBA" id="ARBA00022723"/>
    </source>
</evidence>
<comment type="caution">
    <text evidence="10">The sequence shown here is derived from an EMBL/GenBank/DDBJ whole genome shotgun (WGS) entry which is preliminary data.</text>
</comment>
<keyword evidence="5" id="KW-0862">Zinc</keyword>
<dbReference type="PANTHER" id="PTHR16515:SF49">
    <property type="entry name" value="GASTRULA ZINC FINGER PROTEIN XLCGF49.1-LIKE-RELATED"/>
    <property type="match status" value="1"/>
</dbReference>
<evidence type="ECO:0000313" key="11">
    <source>
        <dbReference type="Proteomes" id="UP001448207"/>
    </source>
</evidence>
<evidence type="ECO:0000256" key="1">
    <source>
        <dbReference type="ARBA" id="ARBA00004123"/>
    </source>
</evidence>
<dbReference type="InterPro" id="IPR036236">
    <property type="entry name" value="Znf_C2H2_sf"/>
</dbReference>
<feature type="compositionally biased region" description="Polar residues" evidence="8">
    <location>
        <begin position="176"/>
        <end position="186"/>
    </location>
</feature>
<comment type="subcellular location">
    <subcellularLocation>
        <location evidence="1">Nucleus</location>
    </subcellularLocation>
</comment>
<dbReference type="InterPro" id="IPR050331">
    <property type="entry name" value="Zinc_finger"/>
</dbReference>
<feature type="region of interest" description="Disordered" evidence="8">
    <location>
        <begin position="240"/>
        <end position="290"/>
    </location>
</feature>
<organism evidence="10 11">
    <name type="scientific">Phycomyces blakesleeanus</name>
    <dbReference type="NCBI Taxonomy" id="4837"/>
    <lineage>
        <taxon>Eukaryota</taxon>
        <taxon>Fungi</taxon>
        <taxon>Fungi incertae sedis</taxon>
        <taxon>Mucoromycota</taxon>
        <taxon>Mucoromycotina</taxon>
        <taxon>Mucoromycetes</taxon>
        <taxon>Mucorales</taxon>
        <taxon>Phycomycetaceae</taxon>
        <taxon>Phycomyces</taxon>
    </lineage>
</organism>
<name>A0ABR3BDU9_PHYBL</name>
<dbReference type="PROSITE" id="PS50157">
    <property type="entry name" value="ZINC_FINGER_C2H2_2"/>
    <property type="match status" value="2"/>
</dbReference>
<keyword evidence="6" id="KW-0539">Nucleus</keyword>
<evidence type="ECO:0000256" key="5">
    <source>
        <dbReference type="ARBA" id="ARBA00022833"/>
    </source>
</evidence>
<dbReference type="SUPFAM" id="SSF57667">
    <property type="entry name" value="beta-beta-alpha zinc fingers"/>
    <property type="match status" value="1"/>
</dbReference>
<dbReference type="Gene3D" id="3.30.160.60">
    <property type="entry name" value="Classic Zinc Finger"/>
    <property type="match status" value="2"/>
</dbReference>
<dbReference type="SMART" id="SM00355">
    <property type="entry name" value="ZnF_C2H2"/>
    <property type="match status" value="2"/>
</dbReference>
<dbReference type="Proteomes" id="UP001448207">
    <property type="component" value="Unassembled WGS sequence"/>
</dbReference>
<evidence type="ECO:0000259" key="9">
    <source>
        <dbReference type="PROSITE" id="PS50157"/>
    </source>
</evidence>
<keyword evidence="4 7" id="KW-0863">Zinc-finger</keyword>
<keyword evidence="11" id="KW-1185">Reference proteome</keyword>
<protein>
    <submittedName>
        <fullName evidence="10">C2H2-type zinc finger transcription factor</fullName>
    </submittedName>
</protein>
<evidence type="ECO:0000256" key="7">
    <source>
        <dbReference type="PROSITE-ProRule" id="PRU00042"/>
    </source>
</evidence>
<feature type="region of interest" description="Disordered" evidence="8">
    <location>
        <begin position="363"/>
        <end position="385"/>
    </location>
</feature>
<feature type="compositionally biased region" description="Low complexity" evidence="8">
    <location>
        <begin position="371"/>
        <end position="385"/>
    </location>
</feature>
<evidence type="ECO:0000256" key="8">
    <source>
        <dbReference type="SAM" id="MobiDB-lite"/>
    </source>
</evidence>
<accession>A0ABR3BDU9</accession>
<dbReference type="PANTHER" id="PTHR16515">
    <property type="entry name" value="PR DOMAIN ZINC FINGER PROTEIN"/>
    <property type="match status" value="1"/>
</dbReference>
<evidence type="ECO:0000256" key="6">
    <source>
        <dbReference type="ARBA" id="ARBA00023242"/>
    </source>
</evidence>
<feature type="region of interest" description="Disordered" evidence="8">
    <location>
        <begin position="135"/>
        <end position="204"/>
    </location>
</feature>
<evidence type="ECO:0000256" key="3">
    <source>
        <dbReference type="ARBA" id="ARBA00022737"/>
    </source>
</evidence>
<dbReference type="EMBL" id="JBCLYO010000001">
    <property type="protein sequence ID" value="KAL0096605.1"/>
    <property type="molecule type" value="Genomic_DNA"/>
</dbReference>